<protein>
    <submittedName>
        <fullName evidence="3">Uncharacterized protein</fullName>
    </submittedName>
</protein>
<evidence type="ECO:0000313" key="4">
    <source>
        <dbReference type="Proteomes" id="UP000239649"/>
    </source>
</evidence>
<feature type="compositionally biased region" description="Low complexity" evidence="2">
    <location>
        <begin position="9"/>
        <end position="20"/>
    </location>
</feature>
<organism evidence="3 4">
    <name type="scientific">Micractinium conductrix</name>
    <dbReference type="NCBI Taxonomy" id="554055"/>
    <lineage>
        <taxon>Eukaryota</taxon>
        <taxon>Viridiplantae</taxon>
        <taxon>Chlorophyta</taxon>
        <taxon>core chlorophytes</taxon>
        <taxon>Trebouxiophyceae</taxon>
        <taxon>Chlorellales</taxon>
        <taxon>Chlorellaceae</taxon>
        <taxon>Chlorella clade</taxon>
        <taxon>Micractinium</taxon>
    </lineage>
</organism>
<dbReference type="OrthoDB" id="10526004at2759"/>
<feature type="region of interest" description="Disordered" evidence="2">
    <location>
        <begin position="64"/>
        <end position="156"/>
    </location>
</feature>
<name>A0A2P6VJ26_9CHLO</name>
<proteinExistence type="predicted"/>
<dbReference type="AlphaFoldDB" id="A0A2P6VJ26"/>
<evidence type="ECO:0000256" key="1">
    <source>
        <dbReference type="SAM" id="Coils"/>
    </source>
</evidence>
<feature type="region of interest" description="Disordered" evidence="2">
    <location>
        <begin position="1"/>
        <end position="51"/>
    </location>
</feature>
<gene>
    <name evidence="3" type="ORF">C2E20_2724</name>
</gene>
<accession>A0A2P6VJ26</accession>
<feature type="compositionally biased region" description="Basic and acidic residues" evidence="2">
    <location>
        <begin position="24"/>
        <end position="35"/>
    </location>
</feature>
<evidence type="ECO:0000256" key="2">
    <source>
        <dbReference type="SAM" id="MobiDB-lite"/>
    </source>
</evidence>
<reference evidence="3 4" key="1">
    <citation type="journal article" date="2018" name="Plant J.">
        <title>Genome sequences of Chlorella sorokiniana UTEX 1602 and Micractinium conductrix SAG 241.80: implications to maltose excretion by a green alga.</title>
        <authorList>
            <person name="Arriola M.B."/>
            <person name="Velmurugan N."/>
            <person name="Zhang Y."/>
            <person name="Plunkett M.H."/>
            <person name="Hondzo H."/>
            <person name="Barney B.M."/>
        </authorList>
    </citation>
    <scope>NUCLEOTIDE SEQUENCE [LARGE SCALE GENOMIC DNA]</scope>
    <source>
        <strain evidence="3 4">SAG 241.80</strain>
    </source>
</reference>
<evidence type="ECO:0000313" key="3">
    <source>
        <dbReference type="EMBL" id="PSC74101.1"/>
    </source>
</evidence>
<feature type="coiled-coil region" evidence="1">
    <location>
        <begin position="226"/>
        <end position="318"/>
    </location>
</feature>
<comment type="caution">
    <text evidence="3">The sequence shown here is derived from an EMBL/GenBank/DDBJ whole genome shotgun (WGS) entry which is preliminary data.</text>
</comment>
<feature type="compositionally biased region" description="Low complexity" evidence="2">
    <location>
        <begin position="113"/>
        <end position="144"/>
    </location>
</feature>
<keyword evidence="4" id="KW-1185">Reference proteome</keyword>
<feature type="region of interest" description="Disordered" evidence="2">
    <location>
        <begin position="333"/>
        <end position="363"/>
    </location>
</feature>
<dbReference type="EMBL" id="LHPF02000005">
    <property type="protein sequence ID" value="PSC74101.1"/>
    <property type="molecule type" value="Genomic_DNA"/>
</dbReference>
<sequence length="363" mass="37346">MSHSGSDMSSDALDSSGESSSEWDDSRGPSPRDGDAALPPPSRPAPAGLRIPSLALRANLEALPRDGGYAGNSAPGTARQPSAVPRLALPGVGAPAACGTPRGAAPPLPPPKQQQQQQQQQVDMQQPVKQQHIQQPQQLQQVAPAAPPPQQHAGQATQLSLDVLSPALTLNLQQGSAATAQRCAAQLGVAQGRLRFYALTEVAAPEQLPPGCARAAVEVEGSTFSLAELEKLVAENQQLKEAAAAAAAAAEASAARQAAASPRAAGGADVRALQAKLRAVQAENEALRQQVRQSESLRRKGKKALAELKQEFDALSRELMLGQASVLGFAKRPPALALPGHSGGAPPPALGTPAALSDALQQF</sequence>
<keyword evidence="1" id="KW-0175">Coiled coil</keyword>
<dbReference type="Proteomes" id="UP000239649">
    <property type="component" value="Unassembled WGS sequence"/>
</dbReference>